<feature type="transmembrane region" description="Helical" evidence="10">
    <location>
        <begin position="238"/>
        <end position="255"/>
    </location>
</feature>
<dbReference type="AlphaFoldDB" id="A0A0C2VJW8"/>
<keyword evidence="5 10" id="KW-1133">Transmembrane helix</keyword>
<feature type="transmembrane region" description="Helical" evidence="10">
    <location>
        <begin position="336"/>
        <end position="355"/>
    </location>
</feature>
<keyword evidence="2" id="KW-0813">Transport</keyword>
<feature type="transmembrane region" description="Helical" evidence="10">
    <location>
        <begin position="83"/>
        <end position="106"/>
    </location>
</feature>
<feature type="transmembrane region" description="Helical" evidence="10">
    <location>
        <begin position="367"/>
        <end position="389"/>
    </location>
</feature>
<proteinExistence type="predicted"/>
<dbReference type="OrthoDB" id="9809206at2"/>
<evidence type="ECO:0000256" key="3">
    <source>
        <dbReference type="ARBA" id="ARBA00022475"/>
    </source>
</evidence>
<evidence type="ECO:0000259" key="11">
    <source>
        <dbReference type="Pfam" id="PF00999"/>
    </source>
</evidence>
<evidence type="ECO:0000256" key="1">
    <source>
        <dbReference type="ARBA" id="ARBA00004651"/>
    </source>
</evidence>
<gene>
    <name evidence="12" type="ORF">KR50_12170</name>
</gene>
<feature type="transmembrane region" description="Helical" evidence="10">
    <location>
        <begin position="30"/>
        <end position="48"/>
    </location>
</feature>
<evidence type="ECO:0000256" key="9">
    <source>
        <dbReference type="ARBA" id="ARBA00023201"/>
    </source>
</evidence>
<feature type="transmembrane region" description="Helical" evidence="10">
    <location>
        <begin position="300"/>
        <end position="324"/>
    </location>
</feature>
<dbReference type="GO" id="GO:0051453">
    <property type="term" value="P:regulation of intracellular pH"/>
    <property type="evidence" value="ECO:0007669"/>
    <property type="project" value="TreeGrafter"/>
</dbReference>
<feature type="domain" description="Cation/H+ exchanger transmembrane" evidence="11">
    <location>
        <begin position="13"/>
        <end position="391"/>
    </location>
</feature>
<evidence type="ECO:0000256" key="4">
    <source>
        <dbReference type="ARBA" id="ARBA00022692"/>
    </source>
</evidence>
<keyword evidence="13" id="KW-1185">Reference proteome</keyword>
<dbReference type="PATRIC" id="fig|220754.4.peg.1239"/>
<evidence type="ECO:0000256" key="6">
    <source>
        <dbReference type="ARBA" id="ARBA00023053"/>
    </source>
</evidence>
<dbReference type="Gene3D" id="1.20.1530.20">
    <property type="match status" value="1"/>
</dbReference>
<feature type="transmembrane region" description="Helical" evidence="10">
    <location>
        <begin position="161"/>
        <end position="180"/>
    </location>
</feature>
<evidence type="ECO:0000256" key="2">
    <source>
        <dbReference type="ARBA" id="ARBA00022448"/>
    </source>
</evidence>
<evidence type="ECO:0000256" key="8">
    <source>
        <dbReference type="ARBA" id="ARBA00023136"/>
    </source>
</evidence>
<accession>A0A0C2VJW8</accession>
<dbReference type="RefSeq" id="WP_041056039.1">
    <property type="nucleotide sequence ID" value="NZ_JXRR01000010.1"/>
</dbReference>
<evidence type="ECO:0000256" key="7">
    <source>
        <dbReference type="ARBA" id="ARBA00023065"/>
    </source>
</evidence>
<keyword evidence="7" id="KW-0406">Ion transport</keyword>
<evidence type="ECO:0000313" key="13">
    <source>
        <dbReference type="Proteomes" id="UP000031972"/>
    </source>
</evidence>
<dbReference type="Proteomes" id="UP000031972">
    <property type="component" value="Unassembled WGS sequence"/>
</dbReference>
<dbReference type="EMBL" id="JXRR01000010">
    <property type="protein sequence ID" value="KIL49182.1"/>
    <property type="molecule type" value="Genomic_DNA"/>
</dbReference>
<dbReference type="GO" id="GO:0015386">
    <property type="term" value="F:potassium:proton antiporter activity"/>
    <property type="evidence" value="ECO:0007669"/>
    <property type="project" value="TreeGrafter"/>
</dbReference>
<feature type="transmembrane region" description="Helical" evidence="10">
    <location>
        <begin position="112"/>
        <end position="136"/>
    </location>
</feature>
<comment type="caution">
    <text evidence="12">The sequence shown here is derived from an EMBL/GenBank/DDBJ whole genome shotgun (WGS) entry which is preliminary data.</text>
</comment>
<evidence type="ECO:0000256" key="5">
    <source>
        <dbReference type="ARBA" id="ARBA00022989"/>
    </source>
</evidence>
<dbReference type="GO" id="GO:0015385">
    <property type="term" value="F:sodium:proton antiporter activity"/>
    <property type="evidence" value="ECO:0007669"/>
    <property type="project" value="InterPro"/>
</dbReference>
<keyword evidence="6" id="KW-0915">Sodium</keyword>
<organism evidence="12 13">
    <name type="scientific">Jeotgalibacillus campisalis</name>
    <dbReference type="NCBI Taxonomy" id="220754"/>
    <lineage>
        <taxon>Bacteria</taxon>
        <taxon>Bacillati</taxon>
        <taxon>Bacillota</taxon>
        <taxon>Bacilli</taxon>
        <taxon>Bacillales</taxon>
        <taxon>Caryophanaceae</taxon>
        <taxon>Jeotgalibacillus</taxon>
    </lineage>
</organism>
<feature type="transmembrane region" description="Helical" evidence="10">
    <location>
        <begin position="186"/>
        <end position="204"/>
    </location>
</feature>
<evidence type="ECO:0000256" key="10">
    <source>
        <dbReference type="SAM" id="Phobius"/>
    </source>
</evidence>
<dbReference type="GO" id="GO:0005886">
    <property type="term" value="C:plasma membrane"/>
    <property type="evidence" value="ECO:0007669"/>
    <property type="project" value="UniProtKB-SubCell"/>
</dbReference>
<keyword evidence="8 10" id="KW-0472">Membrane</keyword>
<feature type="transmembrane region" description="Helical" evidence="10">
    <location>
        <begin position="276"/>
        <end position="294"/>
    </location>
</feature>
<keyword evidence="9" id="KW-0739">Sodium transport</keyword>
<dbReference type="PANTHER" id="PTHR10110">
    <property type="entry name" value="SODIUM/HYDROGEN EXCHANGER"/>
    <property type="match status" value="1"/>
</dbReference>
<sequence length="397" mass="43100">MEASHLILLLLVGYIVYTIDIHAKWFPQPPVLVLIGLGLSFIPFFGEVKLTETMLYDVILPSLLFISAYKYPPAALRKHAGIIALLSTGGLVITIFLLGIVIYFLVNPFASFSLLAALVIAAVMSPTDPVSVTAILKQSGGNEAIADLVEGESMINDGTSIVIFTTLVMMISTGASITFWSVTKEFLLVSAGGILIGLLFGWVVSRAVHYTHQKEFQVMLSIVLAYGNFHLAEALGVSGVLATVTAGIMLSWEFTHTNKEDHYREALDGFWNIVEPTLLSVVFLTIGLVASSYIDGELLILSSGIFIFSLIIRYIVVGLSVASIPSVRSMFGLKESFIIAFSGVKGTMSVVLLLILETKNADNIDFIISVSFFAILLSLIIQSFGIYPLSRKMIKSN</sequence>
<dbReference type="InterPro" id="IPR018422">
    <property type="entry name" value="Cation/H_exchanger_CPA1"/>
</dbReference>
<keyword evidence="3" id="KW-1003">Cell membrane</keyword>
<evidence type="ECO:0000313" key="12">
    <source>
        <dbReference type="EMBL" id="KIL49182.1"/>
    </source>
</evidence>
<dbReference type="PANTHER" id="PTHR10110:SF86">
    <property type="entry name" value="SODIUM_HYDROGEN EXCHANGER 7"/>
    <property type="match status" value="1"/>
</dbReference>
<feature type="transmembrane region" description="Helical" evidence="10">
    <location>
        <begin position="6"/>
        <end position="23"/>
    </location>
</feature>
<name>A0A0C2VJW8_9BACL</name>
<dbReference type="InterPro" id="IPR006153">
    <property type="entry name" value="Cation/H_exchanger_TM"/>
</dbReference>
<protein>
    <submittedName>
        <fullName evidence="12">Sodium:proton antiporter</fullName>
    </submittedName>
</protein>
<comment type="subcellular location">
    <subcellularLocation>
        <location evidence="1">Cell membrane</location>
        <topology evidence="1">Multi-pass membrane protein</topology>
    </subcellularLocation>
</comment>
<keyword evidence="4 10" id="KW-0812">Transmembrane</keyword>
<dbReference type="Pfam" id="PF00999">
    <property type="entry name" value="Na_H_Exchanger"/>
    <property type="match status" value="1"/>
</dbReference>
<dbReference type="GO" id="GO:0098719">
    <property type="term" value="P:sodium ion import across plasma membrane"/>
    <property type="evidence" value="ECO:0007669"/>
    <property type="project" value="TreeGrafter"/>
</dbReference>
<reference evidence="12 13" key="1">
    <citation type="submission" date="2015-01" db="EMBL/GenBank/DDBJ databases">
        <title>Jeotgalibacillus campisalis genome sequencing.</title>
        <authorList>
            <person name="Goh K.M."/>
            <person name="Chan K.-G."/>
            <person name="Yaakop A.S."/>
            <person name="Ee R."/>
            <person name="Gan H.M."/>
            <person name="Chan C.S."/>
        </authorList>
    </citation>
    <scope>NUCLEOTIDE SEQUENCE [LARGE SCALE GENOMIC DNA]</scope>
    <source>
        <strain evidence="12 13">SF-57</strain>
    </source>
</reference>
<dbReference type="InterPro" id="IPR038770">
    <property type="entry name" value="Na+/solute_symporter_sf"/>
</dbReference>